<dbReference type="InterPro" id="IPR036135">
    <property type="entry name" value="MoeA_linker/N_sf"/>
</dbReference>
<organism evidence="13 14">
    <name type="scientific">Sulfurovum lithotrophicum</name>
    <dbReference type="NCBI Taxonomy" id="206403"/>
    <lineage>
        <taxon>Bacteria</taxon>
        <taxon>Pseudomonadati</taxon>
        <taxon>Campylobacterota</taxon>
        <taxon>Epsilonproteobacteria</taxon>
        <taxon>Campylobacterales</taxon>
        <taxon>Sulfurovaceae</taxon>
        <taxon>Sulfurovum</taxon>
    </lineage>
</organism>
<evidence type="ECO:0000259" key="12">
    <source>
        <dbReference type="SMART" id="SM00852"/>
    </source>
</evidence>
<dbReference type="InterPro" id="IPR038987">
    <property type="entry name" value="MoeA-like"/>
</dbReference>
<evidence type="ECO:0000256" key="8">
    <source>
        <dbReference type="ARBA" id="ARBA00022842"/>
    </source>
</evidence>
<dbReference type="Pfam" id="PF03454">
    <property type="entry name" value="MoeA_C"/>
    <property type="match status" value="1"/>
</dbReference>
<evidence type="ECO:0000256" key="4">
    <source>
        <dbReference type="ARBA" id="ARBA00010763"/>
    </source>
</evidence>
<dbReference type="Gene3D" id="2.170.190.11">
    <property type="entry name" value="Molybdopterin biosynthesis moea protein, domain 3"/>
    <property type="match status" value="1"/>
</dbReference>
<reference evidence="14" key="2">
    <citation type="journal article" date="2017" name="Stand. Genomic Sci.">
        <title>Complete genome sequence of the sulfur-oxidizing chemolithoautotrophic Sulfurovum lithotrophicum 42BKTT.</title>
        <authorList>
            <person name="Jeon W."/>
            <person name="Priscilla L."/>
            <person name="Park G."/>
            <person name="Lee H."/>
            <person name="Lee N."/>
            <person name="Lee D."/>
            <person name="Kwon H."/>
            <person name="Ahn I."/>
            <person name="Lee C."/>
            <person name="Lee H."/>
            <person name="Ahn J."/>
        </authorList>
    </citation>
    <scope>NUCLEOTIDE SEQUENCE [LARGE SCALE GENOMIC DNA]</scope>
    <source>
        <strain evidence="14">ATCC BAA-797 / 42BKT</strain>
    </source>
</reference>
<dbReference type="SUPFAM" id="SSF63867">
    <property type="entry name" value="MoeA C-terminal domain-like"/>
    <property type="match status" value="1"/>
</dbReference>
<gene>
    <name evidence="13" type="ORF">YH65_09960</name>
</gene>
<evidence type="ECO:0000256" key="3">
    <source>
        <dbReference type="ARBA" id="ARBA00005046"/>
    </source>
</evidence>
<dbReference type="InterPro" id="IPR036425">
    <property type="entry name" value="MoaB/Mog-like_dom_sf"/>
</dbReference>
<dbReference type="AlphaFoldDB" id="A0A7U4M2K4"/>
<evidence type="ECO:0000256" key="6">
    <source>
        <dbReference type="ARBA" id="ARBA00022679"/>
    </source>
</evidence>
<dbReference type="GO" id="GO:0046872">
    <property type="term" value="F:metal ion binding"/>
    <property type="evidence" value="ECO:0007669"/>
    <property type="project" value="UniProtKB-UniRule"/>
</dbReference>
<feature type="domain" description="MoaB/Mog" evidence="12">
    <location>
        <begin position="173"/>
        <end position="310"/>
    </location>
</feature>
<evidence type="ECO:0000256" key="11">
    <source>
        <dbReference type="RuleBase" id="RU365090"/>
    </source>
</evidence>
<comment type="cofactor">
    <cofactor evidence="1 11">
        <name>Mg(2+)</name>
        <dbReference type="ChEBI" id="CHEBI:18420"/>
    </cofactor>
</comment>
<keyword evidence="8 11" id="KW-0460">Magnesium</keyword>
<reference evidence="13 14" key="1">
    <citation type="submission" date="2015-04" db="EMBL/GenBank/DDBJ databases">
        <title>Complete genome sequence of Sulfurovum lithotrophicum ATCC BAA-797T.</title>
        <authorList>
            <person name="Ahn J."/>
            <person name="Park G."/>
            <person name="Jeon W."/>
            <person name="Jang Y."/>
            <person name="Jang M."/>
            <person name="Lee H."/>
            <person name="Lee H."/>
        </authorList>
    </citation>
    <scope>NUCLEOTIDE SEQUENCE [LARGE SCALE GENOMIC DNA]</scope>
    <source>
        <strain evidence="14">ATCC BAA-797 / 42BKT</strain>
    </source>
</reference>
<keyword evidence="14" id="KW-1185">Reference proteome</keyword>
<dbReference type="Gene3D" id="2.40.340.10">
    <property type="entry name" value="MoeA, C-terminal, domain IV"/>
    <property type="match status" value="1"/>
</dbReference>
<dbReference type="Gene3D" id="3.90.105.10">
    <property type="entry name" value="Molybdopterin biosynthesis moea protein, domain 2"/>
    <property type="match status" value="1"/>
</dbReference>
<dbReference type="Pfam" id="PF03453">
    <property type="entry name" value="MoeA_N"/>
    <property type="match status" value="1"/>
</dbReference>
<comment type="similarity">
    <text evidence="4 11">Belongs to the MoeA family.</text>
</comment>
<dbReference type="InterPro" id="IPR036688">
    <property type="entry name" value="MoeA_C_domain_IV_sf"/>
</dbReference>
<dbReference type="NCBIfam" id="NF045515">
    <property type="entry name" value="Glp_gephyrin"/>
    <property type="match status" value="1"/>
</dbReference>
<dbReference type="UniPathway" id="UPA00344"/>
<dbReference type="GO" id="GO:0061599">
    <property type="term" value="F:molybdopterin molybdotransferase activity"/>
    <property type="evidence" value="ECO:0007669"/>
    <property type="project" value="UniProtKB-UniRule"/>
</dbReference>
<dbReference type="SUPFAM" id="SSF53218">
    <property type="entry name" value="Molybdenum cofactor biosynthesis proteins"/>
    <property type="match status" value="1"/>
</dbReference>
<dbReference type="EMBL" id="CP011308">
    <property type="protein sequence ID" value="AKF25670.1"/>
    <property type="molecule type" value="Genomic_DNA"/>
</dbReference>
<evidence type="ECO:0000256" key="1">
    <source>
        <dbReference type="ARBA" id="ARBA00001946"/>
    </source>
</evidence>
<comment type="catalytic activity">
    <reaction evidence="10">
        <text>adenylyl-molybdopterin + molybdate = Mo-molybdopterin + AMP + H(+)</text>
        <dbReference type="Rhea" id="RHEA:35047"/>
        <dbReference type="ChEBI" id="CHEBI:15378"/>
        <dbReference type="ChEBI" id="CHEBI:36264"/>
        <dbReference type="ChEBI" id="CHEBI:62727"/>
        <dbReference type="ChEBI" id="CHEBI:71302"/>
        <dbReference type="ChEBI" id="CHEBI:456215"/>
        <dbReference type="EC" id="2.10.1.1"/>
    </reaction>
</comment>
<keyword evidence="7 11" id="KW-0479">Metal-binding</keyword>
<comment type="function">
    <text evidence="2 11">Catalyzes the insertion of molybdate into adenylated molybdopterin with the concomitant release of AMP.</text>
</comment>
<comment type="pathway">
    <text evidence="3 11">Cofactor biosynthesis; molybdopterin biosynthesis.</text>
</comment>
<keyword evidence="9 11" id="KW-0501">Molybdenum cofactor biosynthesis</keyword>
<dbReference type="EC" id="2.10.1.1" evidence="11"/>
<dbReference type="PANTHER" id="PTHR10192">
    <property type="entry name" value="MOLYBDOPTERIN BIOSYNTHESIS PROTEIN"/>
    <property type="match status" value="1"/>
</dbReference>
<evidence type="ECO:0000256" key="9">
    <source>
        <dbReference type="ARBA" id="ARBA00023150"/>
    </source>
</evidence>
<accession>A0A7U4M2K4</accession>
<name>A0A7U4M2K4_9BACT</name>
<dbReference type="GO" id="GO:0005829">
    <property type="term" value="C:cytosol"/>
    <property type="evidence" value="ECO:0007669"/>
    <property type="project" value="TreeGrafter"/>
</dbReference>
<dbReference type="Gene3D" id="3.40.980.10">
    <property type="entry name" value="MoaB/Mog-like domain"/>
    <property type="match status" value="1"/>
</dbReference>
<proteinExistence type="inferred from homology"/>
<dbReference type="RefSeq" id="WP_046551733.1">
    <property type="nucleotide sequence ID" value="NZ_CP011308.1"/>
</dbReference>
<evidence type="ECO:0000313" key="14">
    <source>
        <dbReference type="Proteomes" id="UP000034444"/>
    </source>
</evidence>
<dbReference type="InterPro" id="IPR001453">
    <property type="entry name" value="MoaB/Mog_dom"/>
</dbReference>
<dbReference type="SUPFAM" id="SSF63882">
    <property type="entry name" value="MoeA N-terminal region -like"/>
    <property type="match status" value="1"/>
</dbReference>
<dbReference type="OrthoDB" id="9804758at2"/>
<dbReference type="GO" id="GO:0006777">
    <property type="term" value="P:Mo-molybdopterin cofactor biosynthetic process"/>
    <property type="evidence" value="ECO:0007669"/>
    <property type="project" value="UniProtKB-UniRule"/>
</dbReference>
<evidence type="ECO:0000256" key="5">
    <source>
        <dbReference type="ARBA" id="ARBA00022505"/>
    </source>
</evidence>
<dbReference type="NCBIfam" id="TIGR00177">
    <property type="entry name" value="molyb_syn"/>
    <property type="match status" value="1"/>
</dbReference>
<evidence type="ECO:0000256" key="7">
    <source>
        <dbReference type="ARBA" id="ARBA00022723"/>
    </source>
</evidence>
<evidence type="ECO:0000256" key="2">
    <source>
        <dbReference type="ARBA" id="ARBA00002901"/>
    </source>
</evidence>
<dbReference type="InterPro" id="IPR005110">
    <property type="entry name" value="MoeA_linker/N"/>
</dbReference>
<dbReference type="KEGG" id="slh:YH65_09960"/>
<dbReference type="Pfam" id="PF00994">
    <property type="entry name" value="MoCF_biosynth"/>
    <property type="match status" value="1"/>
</dbReference>
<dbReference type="PANTHER" id="PTHR10192:SF5">
    <property type="entry name" value="GEPHYRIN"/>
    <property type="match status" value="1"/>
</dbReference>
<keyword evidence="5 11" id="KW-0500">Molybdenum</keyword>
<dbReference type="SMART" id="SM00852">
    <property type="entry name" value="MoCF_biosynth"/>
    <property type="match status" value="1"/>
</dbReference>
<sequence>MAISISEALDIVYQNTPVVDDEWIPIEEAVGRVIGEDLIAQFDLPRFDNSAMDGYAVKQSDAGTSVPCTEHIYAGDDPRNELHEGSAMKIMTGAPIPKGCNAIVPIEEVQVYEDKIILPVSIKKDAFIRWAGEDIKSGTVFLEKGEKVTAYTVAMLASQGMSHIKVKRKVRVAVFGTGDELKPHFEKIEPHQLYNSNTPMFLARAKELGCETQYIRSSKDTIAALQESIGQALHADIIITSGGISVGDKDFTKEAFTQLGMELHFEGVEIKPGKPTAFGKIGNTVIINLPGNPLASMVNYEVFVRAAIRKMGGLKAFYHNTLTTPIRETLKLKKGKFTVKLGRFDGKSFEAIPLQMPGMVSPMQAADGMIITEPEAEQLEKGSLVHMLPIAWELVSEKKEDLFTR</sequence>
<dbReference type="Proteomes" id="UP000034444">
    <property type="component" value="Chromosome"/>
</dbReference>
<evidence type="ECO:0000313" key="13">
    <source>
        <dbReference type="EMBL" id="AKF25670.1"/>
    </source>
</evidence>
<keyword evidence="6 11" id="KW-0808">Transferase</keyword>
<protein>
    <recommendedName>
        <fullName evidence="11">Molybdopterin molybdenumtransferase</fullName>
        <ecNumber evidence="11">2.10.1.1</ecNumber>
    </recommendedName>
</protein>
<dbReference type="InterPro" id="IPR005111">
    <property type="entry name" value="MoeA_C_domain_IV"/>
</dbReference>
<dbReference type="FunFam" id="3.40.980.10:FF:000004">
    <property type="entry name" value="Molybdopterin molybdenumtransferase"/>
    <property type="match status" value="1"/>
</dbReference>
<evidence type="ECO:0000256" key="10">
    <source>
        <dbReference type="ARBA" id="ARBA00047317"/>
    </source>
</evidence>
<dbReference type="CDD" id="cd00887">
    <property type="entry name" value="MoeA"/>
    <property type="match status" value="1"/>
</dbReference>